<feature type="compositionally biased region" description="Basic and acidic residues" evidence="1">
    <location>
        <begin position="312"/>
        <end position="329"/>
    </location>
</feature>
<accession>A0A9X9WLA8</accession>
<evidence type="ECO:0000313" key="2">
    <source>
        <dbReference type="EMBL" id="MBR0661118.1"/>
    </source>
</evidence>
<comment type="caution">
    <text evidence="2">The sequence shown here is derived from an EMBL/GenBank/DDBJ whole genome shotgun (WGS) entry which is preliminary data.</text>
</comment>
<proteinExistence type="predicted"/>
<dbReference type="Proteomes" id="UP001138708">
    <property type="component" value="Unassembled WGS sequence"/>
</dbReference>
<feature type="non-terminal residue" evidence="2">
    <location>
        <position position="1"/>
    </location>
</feature>
<sequence>LADGGDARGRIGGGAPAQPATAATAEASAGRVAFVLAEPVTIRSGETANVPFLDVRLPAERIWWIQDLSARNPLNAVRIRNASQSALPDGLATVYGLEGPEAGVFLGDAEIRAMPAGDGRILAFARDRDVQYSQSSSTTERVTRIQLRRGFVAIDLARSEETAIAIDPRGARGTLVIDVPRRPGATPRFATVSEGDYGLRFEAALDGTTQTIRLPFERAVRQDVPLWDTGLGEPVLLRWQQFDIEQNLRRLPGGPGTLERLQEILGRVADGTPGKEDLASVVTAMQELRRLLDDARMKARAYRTADQALDRARKAAEDRTGAEQQEARRRLNVASREAEQAGAAMDQAWETWQRAVIALLQRGT</sequence>
<gene>
    <name evidence="2" type="ORF">GXW75_17815</name>
</gene>
<feature type="region of interest" description="Disordered" evidence="1">
    <location>
        <begin position="312"/>
        <end position="335"/>
    </location>
</feature>
<reference evidence="2" key="2">
    <citation type="journal article" date="2021" name="Syst. Appl. Microbiol.">
        <title>Roseomonas hellenica sp. nov., isolated from roots of wild-growing Alkanna tinctoria.</title>
        <authorList>
            <person name="Rat A."/>
            <person name="Naranjo H.D."/>
            <person name="Lebbe L."/>
            <person name="Cnockaert M."/>
            <person name="Krigas N."/>
            <person name="Grigoriadou K."/>
            <person name="Maloupa E."/>
            <person name="Willems A."/>
        </authorList>
    </citation>
    <scope>NUCLEOTIDE SEQUENCE</scope>
    <source>
        <strain evidence="2">LMG 31161</strain>
    </source>
</reference>
<organism evidence="2 3">
    <name type="scientific">Neoroseomonas oryzicola</name>
    <dbReference type="NCBI Taxonomy" id="535904"/>
    <lineage>
        <taxon>Bacteria</taxon>
        <taxon>Pseudomonadati</taxon>
        <taxon>Pseudomonadota</taxon>
        <taxon>Alphaproteobacteria</taxon>
        <taxon>Acetobacterales</taxon>
        <taxon>Acetobacteraceae</taxon>
        <taxon>Neoroseomonas</taxon>
    </lineage>
</organism>
<dbReference type="AlphaFoldDB" id="A0A9X9WLA8"/>
<protein>
    <submittedName>
        <fullName evidence="2">Uncharacterized protein</fullName>
    </submittedName>
</protein>
<dbReference type="EMBL" id="JAAEDK010000044">
    <property type="protein sequence ID" value="MBR0661118.1"/>
    <property type="molecule type" value="Genomic_DNA"/>
</dbReference>
<reference evidence="2" key="1">
    <citation type="submission" date="2020-01" db="EMBL/GenBank/DDBJ databases">
        <authorList>
            <person name="Rat A."/>
        </authorList>
    </citation>
    <scope>NUCLEOTIDE SEQUENCE</scope>
    <source>
        <strain evidence="2">LMG 31161</strain>
    </source>
</reference>
<evidence type="ECO:0000256" key="1">
    <source>
        <dbReference type="SAM" id="MobiDB-lite"/>
    </source>
</evidence>
<name>A0A9X9WLA8_9PROT</name>
<evidence type="ECO:0000313" key="3">
    <source>
        <dbReference type="Proteomes" id="UP001138708"/>
    </source>
</evidence>